<dbReference type="InterPro" id="IPR036005">
    <property type="entry name" value="Creatinase/aminopeptidase-like"/>
</dbReference>
<evidence type="ECO:0000256" key="11">
    <source>
        <dbReference type="ARBA" id="ARBA00075356"/>
    </source>
</evidence>
<dbReference type="Pfam" id="PF00557">
    <property type="entry name" value="Peptidase_M24"/>
    <property type="match status" value="1"/>
</dbReference>
<dbReference type="GO" id="GO:0070006">
    <property type="term" value="F:metalloaminopeptidase activity"/>
    <property type="evidence" value="ECO:0007669"/>
    <property type="project" value="InterPro"/>
</dbReference>
<dbReference type="GO" id="GO:0030145">
    <property type="term" value="F:manganese ion binding"/>
    <property type="evidence" value="ECO:0007669"/>
    <property type="project" value="InterPro"/>
</dbReference>
<keyword evidence="5" id="KW-0645">Protease</keyword>
<dbReference type="FunFam" id="3.90.230.10:FF:000002">
    <property type="entry name" value="Xaa-Pro aminopeptidase 3"/>
    <property type="match status" value="1"/>
</dbReference>
<evidence type="ECO:0000313" key="17">
    <source>
        <dbReference type="Proteomes" id="UP000444316"/>
    </source>
</evidence>
<comment type="similarity">
    <text evidence="3 13">Belongs to the peptidase M24B family.</text>
</comment>
<dbReference type="PANTHER" id="PTHR43226:SF4">
    <property type="entry name" value="XAA-PRO AMINOPEPTIDASE 3"/>
    <property type="match status" value="1"/>
</dbReference>
<evidence type="ECO:0000313" key="16">
    <source>
        <dbReference type="EMBL" id="MYN43544.1"/>
    </source>
</evidence>
<dbReference type="Gene3D" id="3.90.230.10">
    <property type="entry name" value="Creatinase/methionine aminopeptidase superfamily"/>
    <property type="match status" value="1"/>
</dbReference>
<evidence type="ECO:0000256" key="5">
    <source>
        <dbReference type="ARBA" id="ARBA00022670"/>
    </source>
</evidence>
<dbReference type="InterPro" id="IPR001131">
    <property type="entry name" value="Peptidase_M24B_aminopep-P_CS"/>
</dbReference>
<dbReference type="InterPro" id="IPR000994">
    <property type="entry name" value="Pept_M24"/>
</dbReference>
<evidence type="ECO:0000256" key="14">
    <source>
        <dbReference type="SAM" id="SignalP"/>
    </source>
</evidence>
<keyword evidence="14" id="KW-0732">Signal</keyword>
<comment type="catalytic activity">
    <reaction evidence="1">
        <text>Release of any N-terminal amino acid, including proline, that is linked to proline, even from a dipeptide or tripeptide.</text>
        <dbReference type="EC" id="3.4.11.9"/>
    </reaction>
</comment>
<evidence type="ECO:0000256" key="1">
    <source>
        <dbReference type="ARBA" id="ARBA00001424"/>
    </source>
</evidence>
<comment type="caution">
    <text evidence="16">The sequence shown here is derived from an EMBL/GenBank/DDBJ whole genome shotgun (WGS) entry which is preliminary data.</text>
</comment>
<evidence type="ECO:0000256" key="10">
    <source>
        <dbReference type="ARBA" id="ARBA00069363"/>
    </source>
</evidence>
<evidence type="ECO:0000256" key="8">
    <source>
        <dbReference type="ARBA" id="ARBA00023049"/>
    </source>
</evidence>
<evidence type="ECO:0000259" key="15">
    <source>
        <dbReference type="SMART" id="SM01011"/>
    </source>
</evidence>
<evidence type="ECO:0000256" key="12">
    <source>
        <dbReference type="ARBA" id="ARBA00081411"/>
    </source>
</evidence>
<keyword evidence="7" id="KW-0378">Hydrolase</keyword>
<feature type="chain" id="PRO_5032309683" description="Xaa-Pro aminopeptidase" evidence="14">
    <location>
        <begin position="27"/>
        <end position="444"/>
    </location>
</feature>
<accession>A0A845HQ13</accession>
<reference evidence="16" key="1">
    <citation type="submission" date="2019-12" db="EMBL/GenBank/DDBJ databases">
        <title>Novel species isolated from a subtropical stream in China.</title>
        <authorList>
            <person name="Lu H."/>
        </authorList>
    </citation>
    <scope>NUCLEOTIDE SEQUENCE [LARGE SCALE GENOMIC DNA]</scope>
    <source>
        <strain evidence="16">FT93W</strain>
    </source>
</reference>
<dbReference type="SMART" id="SM01011">
    <property type="entry name" value="AMP_N"/>
    <property type="match status" value="1"/>
</dbReference>
<organism evidence="16 17">
    <name type="scientific">Duganella fentianensis</name>
    <dbReference type="NCBI Taxonomy" id="2692177"/>
    <lineage>
        <taxon>Bacteria</taxon>
        <taxon>Pseudomonadati</taxon>
        <taxon>Pseudomonadota</taxon>
        <taxon>Betaproteobacteria</taxon>
        <taxon>Burkholderiales</taxon>
        <taxon>Oxalobacteraceae</taxon>
        <taxon>Telluria group</taxon>
        <taxon>Duganella</taxon>
    </lineage>
</organism>
<name>A0A845HQ13_9BURK</name>
<dbReference type="InterPro" id="IPR029149">
    <property type="entry name" value="Creatin/AminoP/Spt16_N"/>
</dbReference>
<dbReference type="Proteomes" id="UP000444316">
    <property type="component" value="Unassembled WGS sequence"/>
</dbReference>
<dbReference type="PANTHER" id="PTHR43226">
    <property type="entry name" value="XAA-PRO AMINOPEPTIDASE 3"/>
    <property type="match status" value="1"/>
</dbReference>
<feature type="signal peptide" evidence="14">
    <location>
        <begin position="1"/>
        <end position="26"/>
    </location>
</feature>
<dbReference type="InterPro" id="IPR007865">
    <property type="entry name" value="Aminopep_P_N"/>
</dbReference>
<dbReference type="InterPro" id="IPR052433">
    <property type="entry name" value="X-Pro_dipept-like"/>
</dbReference>
<evidence type="ECO:0000256" key="4">
    <source>
        <dbReference type="ARBA" id="ARBA00012574"/>
    </source>
</evidence>
<keyword evidence="8" id="KW-0482">Metalloprotease</keyword>
<dbReference type="Pfam" id="PF05195">
    <property type="entry name" value="AMP_N"/>
    <property type="match status" value="1"/>
</dbReference>
<evidence type="ECO:0000256" key="13">
    <source>
        <dbReference type="RuleBase" id="RU000590"/>
    </source>
</evidence>
<dbReference type="EMBL" id="WWCL01000001">
    <property type="protein sequence ID" value="MYN43544.1"/>
    <property type="molecule type" value="Genomic_DNA"/>
</dbReference>
<dbReference type="GO" id="GO:0005829">
    <property type="term" value="C:cytosol"/>
    <property type="evidence" value="ECO:0007669"/>
    <property type="project" value="TreeGrafter"/>
</dbReference>
<dbReference type="AlphaFoldDB" id="A0A845HQ13"/>
<evidence type="ECO:0000256" key="6">
    <source>
        <dbReference type="ARBA" id="ARBA00022723"/>
    </source>
</evidence>
<dbReference type="CDD" id="cd01087">
    <property type="entry name" value="Prolidase"/>
    <property type="match status" value="1"/>
</dbReference>
<dbReference type="SUPFAM" id="SSF55920">
    <property type="entry name" value="Creatinase/aminopeptidase"/>
    <property type="match status" value="1"/>
</dbReference>
<sequence length="444" mass="48445">MAACAARRARLLAQLPAGAIAVLATAPEVVRNADNEYPYRHDSDFYYLSGFTEPDSVLVLVAARADSAAQAILFCRQKNPEREIWDGYRYGPEAARIAFGMDAAYAIEDLDSEMSRLLANAPALYYPLGGSLDTQVKVWRSALRARARTGVTPPDSAVDLLPLLAELRLRKDAEELACMQRAADISAQAHLRAMLATRPGMYEYEVEAELLYAFRRGGAQAPAYNSIVASGERACVLHYSANNGICRDGELLLIDAGCEYNSYAADISRTYPVSGRFSDAQQRLYELVLAAQAAALGVIAPGRPYADMHQAAVKVLAQGMLDLGLLQANVHGTADDVIANQHHQKFYMHGTGHWLGLDVHDVGHYRDITAADKPSRPLQPGMTLTVEPGIYVRPAPDVPECYWNTGIRIEDDVLVTDSGYTILSAAAPKSVADIEHLMQQRPNP</sequence>
<gene>
    <name evidence="16" type="ORF">GTP23_00500</name>
</gene>
<keyword evidence="17" id="KW-1185">Reference proteome</keyword>
<dbReference type="GO" id="GO:0006508">
    <property type="term" value="P:proteolysis"/>
    <property type="evidence" value="ECO:0007669"/>
    <property type="project" value="UniProtKB-KW"/>
</dbReference>
<keyword evidence="9" id="KW-0464">Manganese</keyword>
<proteinExistence type="inferred from homology"/>
<dbReference type="SUPFAM" id="SSF53092">
    <property type="entry name" value="Creatinase/prolidase N-terminal domain"/>
    <property type="match status" value="1"/>
</dbReference>
<evidence type="ECO:0000256" key="2">
    <source>
        <dbReference type="ARBA" id="ARBA00001936"/>
    </source>
</evidence>
<keyword evidence="6 13" id="KW-0479">Metal-binding</keyword>
<protein>
    <recommendedName>
        <fullName evidence="10">Xaa-Pro aminopeptidase</fullName>
        <ecNumber evidence="4">3.4.11.9</ecNumber>
    </recommendedName>
    <alternativeName>
        <fullName evidence="11">Aminopeptidase P II</fullName>
    </alternativeName>
    <alternativeName>
        <fullName evidence="12">X-Pro aminopeptidase</fullName>
    </alternativeName>
</protein>
<comment type="cofactor">
    <cofactor evidence="2">
        <name>Mn(2+)</name>
        <dbReference type="ChEBI" id="CHEBI:29035"/>
    </cofactor>
</comment>
<dbReference type="Gene3D" id="3.40.350.10">
    <property type="entry name" value="Creatinase/prolidase N-terminal domain"/>
    <property type="match status" value="1"/>
</dbReference>
<dbReference type="EC" id="3.4.11.9" evidence="4"/>
<evidence type="ECO:0000256" key="9">
    <source>
        <dbReference type="ARBA" id="ARBA00023211"/>
    </source>
</evidence>
<dbReference type="PROSITE" id="PS00491">
    <property type="entry name" value="PROLINE_PEPTIDASE"/>
    <property type="match status" value="1"/>
</dbReference>
<evidence type="ECO:0000256" key="7">
    <source>
        <dbReference type="ARBA" id="ARBA00022801"/>
    </source>
</evidence>
<feature type="domain" description="Aminopeptidase P N-terminal" evidence="15">
    <location>
        <begin position="1"/>
        <end position="135"/>
    </location>
</feature>
<dbReference type="RefSeq" id="WP_161034553.1">
    <property type="nucleotide sequence ID" value="NZ_WWCL01000001.1"/>
</dbReference>
<evidence type="ECO:0000256" key="3">
    <source>
        <dbReference type="ARBA" id="ARBA00008766"/>
    </source>
</evidence>